<name>A0A1C1A1D5_9BACL</name>
<dbReference type="Pfam" id="PF02585">
    <property type="entry name" value="PIG-L"/>
    <property type="match status" value="1"/>
</dbReference>
<dbReference type="GO" id="GO:0016811">
    <property type="term" value="F:hydrolase activity, acting on carbon-nitrogen (but not peptide) bonds, in linear amides"/>
    <property type="evidence" value="ECO:0007669"/>
    <property type="project" value="TreeGrafter"/>
</dbReference>
<dbReference type="EMBL" id="LYPC01000020">
    <property type="protein sequence ID" value="OCT14333.1"/>
    <property type="molecule type" value="Genomic_DNA"/>
</dbReference>
<reference evidence="2" key="1">
    <citation type="submission" date="2016-05" db="EMBL/GenBank/DDBJ databases">
        <title>Paenibacillus oryzae. sp. nov., isolated from the rice root.</title>
        <authorList>
            <person name="Zhang J."/>
            <person name="Zhang X."/>
        </authorList>
    </citation>
    <scope>NUCLEOTIDE SEQUENCE [LARGE SCALE GENOMIC DNA]</scope>
    <source>
        <strain evidence="2">KCTC13222</strain>
    </source>
</reference>
<accession>A0A1C1A1D5</accession>
<dbReference type="SUPFAM" id="SSF102588">
    <property type="entry name" value="LmbE-like"/>
    <property type="match status" value="1"/>
</dbReference>
<comment type="caution">
    <text evidence="1">The sequence shown here is derived from an EMBL/GenBank/DDBJ whole genome shotgun (WGS) entry which is preliminary data.</text>
</comment>
<dbReference type="InterPro" id="IPR003737">
    <property type="entry name" value="GlcNAc_PI_deacetylase-related"/>
</dbReference>
<evidence type="ECO:0000313" key="2">
    <source>
        <dbReference type="Proteomes" id="UP000093309"/>
    </source>
</evidence>
<dbReference type="InterPro" id="IPR024078">
    <property type="entry name" value="LmbE-like_dom_sf"/>
</dbReference>
<dbReference type="OrthoDB" id="9790023at2"/>
<dbReference type="RefSeq" id="WP_065853185.1">
    <property type="nucleotide sequence ID" value="NZ_LYPC01000020.1"/>
</dbReference>
<gene>
    <name evidence="1" type="ORF">A8709_26270</name>
</gene>
<keyword evidence="2" id="KW-1185">Reference proteome</keyword>
<sequence>MGSRHGFIYAHPDDETFLSGCLIRRLADEGEPPVLLLATRGDAGRQGLERAKNRQELAELREQEMAVAADILGIAAVEHLKWPDGQLDEVDFGTLVQGVISFIQRHEVEIVYSFAEDGGNGHRDHIAISKATTAAVLSGACPSVRKLYYANSPFIREKGLKPSIMIDTESMWPVKAAALRAHETQHVTINRTFGNLVDFPEERRWEAFVLGWQDGVLWPEREEVESQCP</sequence>
<dbReference type="AlphaFoldDB" id="A0A1C1A1D5"/>
<dbReference type="Proteomes" id="UP000093309">
    <property type="component" value="Unassembled WGS sequence"/>
</dbReference>
<proteinExistence type="predicted"/>
<evidence type="ECO:0000313" key="1">
    <source>
        <dbReference type="EMBL" id="OCT14333.1"/>
    </source>
</evidence>
<protein>
    <submittedName>
        <fullName evidence="1">GlcNAc-PI de-N-acetylase</fullName>
    </submittedName>
</protein>
<dbReference type="Gene3D" id="3.40.50.10320">
    <property type="entry name" value="LmbE-like"/>
    <property type="match status" value="1"/>
</dbReference>
<dbReference type="PANTHER" id="PTHR12993:SF11">
    <property type="entry name" value="N-ACETYLGLUCOSAMINYL-PHOSPHATIDYLINOSITOL DE-N-ACETYLASE"/>
    <property type="match status" value="1"/>
</dbReference>
<organism evidence="1 2">
    <name type="scientific">Paenibacillus pectinilyticus</name>
    <dbReference type="NCBI Taxonomy" id="512399"/>
    <lineage>
        <taxon>Bacteria</taxon>
        <taxon>Bacillati</taxon>
        <taxon>Bacillota</taxon>
        <taxon>Bacilli</taxon>
        <taxon>Bacillales</taxon>
        <taxon>Paenibacillaceae</taxon>
        <taxon>Paenibacillus</taxon>
    </lineage>
</organism>
<dbReference type="STRING" id="512399.A8709_26270"/>
<dbReference type="PANTHER" id="PTHR12993">
    <property type="entry name" value="N-ACETYLGLUCOSAMINYL-PHOSPHATIDYLINOSITOL DE-N-ACETYLASE-RELATED"/>
    <property type="match status" value="1"/>
</dbReference>